<name>A0ABX7E1L7_9BACI</name>
<keyword evidence="1" id="KW-0472">Membrane</keyword>
<organism evidence="2 3">
    <name type="scientific">Heyndrickxia vini</name>
    <dbReference type="NCBI Taxonomy" id="1476025"/>
    <lineage>
        <taxon>Bacteria</taxon>
        <taxon>Bacillati</taxon>
        <taxon>Bacillota</taxon>
        <taxon>Bacilli</taxon>
        <taxon>Bacillales</taxon>
        <taxon>Bacillaceae</taxon>
        <taxon>Heyndrickxia</taxon>
    </lineage>
</organism>
<reference evidence="2 3" key="1">
    <citation type="submission" date="2020-11" db="EMBL/GenBank/DDBJ databases">
        <title>Taxonomic evaluation of the Bacillus sporothermodurans group of bacteria based on whole genome sequences.</title>
        <authorList>
            <person name="Fiedler G."/>
            <person name="Herbstmann A.-D."/>
            <person name="Doll E."/>
            <person name="Wenning M."/>
            <person name="Brinks E."/>
            <person name="Kabisch J."/>
            <person name="Breitenwieser F."/>
            <person name="Lappann M."/>
            <person name="Boehnlein C."/>
            <person name="Franz C."/>
        </authorList>
    </citation>
    <scope>NUCLEOTIDE SEQUENCE [LARGE SCALE GENOMIC DNA]</scope>
    <source>
        <strain evidence="2 3">JCM 19841</strain>
    </source>
</reference>
<evidence type="ECO:0000256" key="1">
    <source>
        <dbReference type="SAM" id="Phobius"/>
    </source>
</evidence>
<feature type="transmembrane region" description="Helical" evidence="1">
    <location>
        <begin position="482"/>
        <end position="505"/>
    </location>
</feature>
<gene>
    <name evidence="2" type="ORF">I5776_01095</name>
</gene>
<dbReference type="Proteomes" id="UP000595691">
    <property type="component" value="Chromosome"/>
</dbReference>
<evidence type="ECO:0000313" key="2">
    <source>
        <dbReference type="EMBL" id="QQZ09616.1"/>
    </source>
</evidence>
<sequence>MFEIKNPFSRKRYTLKQIFYKNFTRIVVPLLKKIPLMEDLENRPKFVPQFIIQLRQMLEYWDDESWTNNNPKGVEVNLLSLYVSEYVPIEDINKLNKGLKMVFKTFKPKRFNMNDISRIDDFCNKVSQSIHGERWSNFGLLEVDKGSDLSEFVKYIEVHATHVASTIILEFIITPSQNYINEIKKLVEKNIVSETVLTPTFKKFFSFWGSSSKLGSNIKKGLIEDLLLELKWRTLQEISKYFDMYFFKNKLVPPSIEVYRVTQTSCKYKYGENENINEFWDSIGMGRSNIREISKDGFWQLVANRGDSNLDSSIKILCNSEIPRKSGYQSLDFQIIYHVRELSMNLLPILVMRDYALALSKQIGISQKKTFSSIKKENPKYKKLINIRYELEQNLHLLKRFKNEKGEREFERVKRDIMHCLNNFEPANPKFNEKRWAEIIVDNTRYLIDRTYSYSQNFSKIIDDTVKLLEIKTNNSLRKRTFWLTIITVILSLIATSFAGISLYLQLNQDTHDTVTKLVDTFKNFFF</sequence>
<accession>A0ABX7E1L7</accession>
<protein>
    <submittedName>
        <fullName evidence="2">Uncharacterized protein</fullName>
    </submittedName>
</protein>
<dbReference type="EMBL" id="CP065425">
    <property type="protein sequence ID" value="QQZ09616.1"/>
    <property type="molecule type" value="Genomic_DNA"/>
</dbReference>
<keyword evidence="1" id="KW-1133">Transmembrane helix</keyword>
<keyword evidence="3" id="KW-1185">Reference proteome</keyword>
<keyword evidence="1" id="KW-0812">Transmembrane</keyword>
<proteinExistence type="predicted"/>
<evidence type="ECO:0000313" key="3">
    <source>
        <dbReference type="Proteomes" id="UP000595691"/>
    </source>
</evidence>